<evidence type="ECO:0000313" key="2">
    <source>
        <dbReference type="EMBL" id="ODS01388.1"/>
    </source>
</evidence>
<comment type="caution">
    <text evidence="2">The sequence shown here is derived from an EMBL/GenBank/DDBJ whole genome shotgun (WGS) entry which is preliminary data.</text>
</comment>
<feature type="region of interest" description="Disordered" evidence="1">
    <location>
        <begin position="54"/>
        <end position="88"/>
    </location>
</feature>
<dbReference type="EMBL" id="LPWG01000001">
    <property type="protein sequence ID" value="ODS01388.1"/>
    <property type="molecule type" value="Genomic_DNA"/>
</dbReference>
<proteinExistence type="predicted"/>
<sequence length="123" mass="13193">MPRIKQDRAFAHELETKLLSLEGVHRVEVNPSAHSVIVHYDVVVNPLGDAVSHMHGGKPPIETSGCDPGVIPLSPKPGAGPADRKTHEEISRGVGKIVGQAVFATLVQRTLERSLLSLLTGLR</sequence>
<dbReference type="CDD" id="cd00371">
    <property type="entry name" value="HMA"/>
    <property type="match status" value="1"/>
</dbReference>
<protein>
    <recommendedName>
        <fullName evidence="4">HMA domain-containing protein</fullName>
    </recommendedName>
</protein>
<dbReference type="AlphaFoldDB" id="A0A1E3W6C4"/>
<accession>A0A1E3W6C4</accession>
<evidence type="ECO:0000313" key="3">
    <source>
        <dbReference type="Proteomes" id="UP000094501"/>
    </source>
</evidence>
<gene>
    <name evidence="2" type="ORF">AUC68_00565</name>
</gene>
<dbReference type="GO" id="GO:0046872">
    <property type="term" value="F:metal ion binding"/>
    <property type="evidence" value="ECO:0007669"/>
    <property type="project" value="InterPro"/>
</dbReference>
<dbReference type="Proteomes" id="UP000094501">
    <property type="component" value="Unassembled WGS sequence"/>
</dbReference>
<dbReference type="InterPro" id="IPR006121">
    <property type="entry name" value="HMA_dom"/>
</dbReference>
<reference evidence="2 3" key="1">
    <citation type="journal article" date="2016" name="Environ. Microbiol.">
        <title>New Methyloceanibacter diversity from North Sea sediments includes methanotroph containing solely the soluble methane monooxygenase.</title>
        <authorList>
            <person name="Vekeman B."/>
            <person name="Kerckhof F.M."/>
            <person name="Cremers G."/>
            <person name="de Vos P."/>
            <person name="Vandamme P."/>
            <person name="Boon N."/>
            <person name="Op den Camp H.J."/>
            <person name="Heylen K."/>
        </authorList>
    </citation>
    <scope>NUCLEOTIDE SEQUENCE [LARGE SCALE GENOMIC DNA]</scope>
    <source>
        <strain evidence="2 3">R-67174</strain>
    </source>
</reference>
<evidence type="ECO:0000256" key="1">
    <source>
        <dbReference type="SAM" id="MobiDB-lite"/>
    </source>
</evidence>
<organism evidence="2 3">
    <name type="scientific">Methyloceanibacter methanicus</name>
    <dbReference type="NCBI Taxonomy" id="1774968"/>
    <lineage>
        <taxon>Bacteria</taxon>
        <taxon>Pseudomonadati</taxon>
        <taxon>Pseudomonadota</taxon>
        <taxon>Alphaproteobacteria</taxon>
        <taxon>Hyphomicrobiales</taxon>
        <taxon>Hyphomicrobiaceae</taxon>
        <taxon>Methyloceanibacter</taxon>
    </lineage>
</organism>
<evidence type="ECO:0008006" key="4">
    <source>
        <dbReference type="Google" id="ProtNLM"/>
    </source>
</evidence>
<keyword evidence="3" id="KW-1185">Reference proteome</keyword>
<name>A0A1E3W6C4_9HYPH</name>